<dbReference type="GO" id="GO:0019432">
    <property type="term" value="P:triglyceride biosynthetic process"/>
    <property type="evidence" value="ECO:0007669"/>
    <property type="project" value="TreeGrafter"/>
</dbReference>
<keyword evidence="9" id="KW-0472">Membrane</keyword>
<dbReference type="EMBL" id="JAEMGP010000024">
    <property type="protein sequence ID" value="KAG5195359.1"/>
    <property type="molecule type" value="Genomic_DNA"/>
</dbReference>
<evidence type="ECO:0000256" key="6">
    <source>
        <dbReference type="ARBA" id="ARBA00022824"/>
    </source>
</evidence>
<keyword evidence="4" id="KW-0808">Transferase</keyword>
<feature type="region of interest" description="Disordered" evidence="11">
    <location>
        <begin position="1"/>
        <end position="20"/>
    </location>
</feature>
<evidence type="ECO:0000313" key="13">
    <source>
        <dbReference type="Proteomes" id="UP000664991"/>
    </source>
</evidence>
<dbReference type="AlphaFoldDB" id="A0A835ZMY7"/>
<comment type="subcellular location">
    <subcellularLocation>
        <location evidence="1">Endoplasmic reticulum membrane</location>
        <topology evidence="1">Multi-pass membrane protein</topology>
    </subcellularLocation>
</comment>
<evidence type="ECO:0000313" key="12">
    <source>
        <dbReference type="EMBL" id="KAG5195359.1"/>
    </source>
</evidence>
<proteinExistence type="inferred from homology"/>
<keyword evidence="10" id="KW-0012">Acyltransferase</keyword>
<dbReference type="Proteomes" id="UP000664991">
    <property type="component" value="Unassembled WGS sequence"/>
</dbReference>
<comment type="similarity">
    <text evidence="2">Belongs to the diacylglycerol acyltransferase family.</text>
</comment>
<dbReference type="InterPro" id="IPR007130">
    <property type="entry name" value="DAGAT"/>
</dbReference>
<organism evidence="12 13">
    <name type="scientific">Ovis aries</name>
    <name type="common">Sheep</name>
    <dbReference type="NCBI Taxonomy" id="9940"/>
    <lineage>
        <taxon>Eukaryota</taxon>
        <taxon>Metazoa</taxon>
        <taxon>Chordata</taxon>
        <taxon>Craniata</taxon>
        <taxon>Vertebrata</taxon>
        <taxon>Euteleostomi</taxon>
        <taxon>Mammalia</taxon>
        <taxon>Eutheria</taxon>
        <taxon>Laurasiatheria</taxon>
        <taxon>Artiodactyla</taxon>
        <taxon>Ruminantia</taxon>
        <taxon>Pecora</taxon>
        <taxon>Bovidae</taxon>
        <taxon>Caprinae</taxon>
        <taxon>Ovis</taxon>
    </lineage>
</organism>
<name>A0A835ZMY7_SHEEP</name>
<keyword evidence="3" id="KW-0444">Lipid biosynthesis</keyword>
<feature type="compositionally biased region" description="Polar residues" evidence="11">
    <location>
        <begin position="1"/>
        <end position="15"/>
    </location>
</feature>
<evidence type="ECO:0000256" key="4">
    <source>
        <dbReference type="ARBA" id="ARBA00022679"/>
    </source>
</evidence>
<comment type="caution">
    <text evidence="12">The sequence shown here is derived from an EMBL/GenBank/DDBJ whole genome shotgun (WGS) entry which is preliminary data.</text>
</comment>
<dbReference type="GO" id="GO:0004144">
    <property type="term" value="F:diacylglycerol O-acyltransferase activity"/>
    <property type="evidence" value="ECO:0007669"/>
    <property type="project" value="TreeGrafter"/>
</dbReference>
<evidence type="ECO:0000256" key="7">
    <source>
        <dbReference type="ARBA" id="ARBA00022989"/>
    </source>
</evidence>
<accession>A0A835ZMY7</accession>
<evidence type="ECO:0000256" key="9">
    <source>
        <dbReference type="ARBA" id="ARBA00023136"/>
    </source>
</evidence>
<keyword evidence="8" id="KW-0443">Lipid metabolism</keyword>
<dbReference type="Pfam" id="PF03982">
    <property type="entry name" value="DAGAT"/>
    <property type="match status" value="1"/>
</dbReference>
<dbReference type="PANTHER" id="PTHR12317">
    <property type="entry name" value="DIACYLGLYCEROL O-ACYLTRANSFERASE"/>
    <property type="match status" value="1"/>
</dbReference>
<evidence type="ECO:0000256" key="2">
    <source>
        <dbReference type="ARBA" id="ARBA00005420"/>
    </source>
</evidence>
<evidence type="ECO:0000256" key="3">
    <source>
        <dbReference type="ARBA" id="ARBA00022516"/>
    </source>
</evidence>
<dbReference type="GO" id="GO:0005789">
    <property type="term" value="C:endoplasmic reticulum membrane"/>
    <property type="evidence" value="ECO:0007669"/>
    <property type="project" value="UniProtKB-SubCell"/>
</dbReference>
<evidence type="ECO:0000256" key="10">
    <source>
        <dbReference type="ARBA" id="ARBA00023315"/>
    </source>
</evidence>
<evidence type="ECO:0000256" key="5">
    <source>
        <dbReference type="ARBA" id="ARBA00022692"/>
    </source>
</evidence>
<evidence type="ECO:0000256" key="1">
    <source>
        <dbReference type="ARBA" id="ARBA00004477"/>
    </source>
</evidence>
<evidence type="ECO:0000256" key="8">
    <source>
        <dbReference type="ARBA" id="ARBA00023098"/>
    </source>
</evidence>
<keyword evidence="7" id="KW-1133">Transmembrane helix</keyword>
<gene>
    <name evidence="12" type="ORF">JEQ12_012648</name>
</gene>
<dbReference type="PANTHER" id="PTHR12317:SF36">
    <property type="entry name" value="2-ACYLGLYCEROL O-ACYLTRANSFERASE 3"/>
    <property type="match status" value="1"/>
</dbReference>
<keyword evidence="5" id="KW-0812">Transmembrane</keyword>
<protein>
    <submittedName>
        <fullName evidence="12">Uncharacterized protein</fullName>
    </submittedName>
</protein>
<evidence type="ECO:0000256" key="11">
    <source>
        <dbReference type="SAM" id="MobiDB-lite"/>
    </source>
</evidence>
<keyword evidence="6" id="KW-0256">Endoplasmic reticulum</keyword>
<sequence>MSPASTCSVPNSTTGSGPGMVRRAMFYKPQEPGFYSVAAPAGPGCGHPSRGSPEGPVCHPREHYLTLWNRKGFVCLALRHGASLVPVYSFGENDIFRVKAFAPDSWQHHLQEVPGHFSLHLLPRLFSAKSWGLVPLARPITTVEFGKRRANEFITIVSVNTTIIITGMAPVKYCEGLYVIQWMGTGLPVPGTQMGPLVREDPTERLRMPRTN</sequence>
<reference evidence="12 13" key="1">
    <citation type="submission" date="2020-12" db="EMBL/GenBank/DDBJ databases">
        <title>De novo assembly of Tibetan sheep genome.</title>
        <authorList>
            <person name="Li X."/>
        </authorList>
    </citation>
    <scope>NUCLEOTIDE SEQUENCE [LARGE SCALE GENOMIC DNA]</scope>
    <source>
        <tissue evidence="12">Heart</tissue>
    </source>
</reference>